<sequence length="209" mass="21888">MTYLVGVVLQIVGISGAVFVWGSERLPWPFYMDLAGCLVCLITALRSTSRVLRWAGSVPALAGCVSAGSWVALTIDRGDGSAINILGISVGAAAVGCALAWMGSRWMKELRSPHAPGFLLCYALLAASIALPFGPSSTVVFFAPIIGTIQMVVAFWARPSRAASLSAVAGALVFVGLAFFFPLLPLAGVGILLSLVAAGFEWKQRLTTR</sequence>
<feature type="transmembrane region" description="Helical" evidence="1">
    <location>
        <begin position="52"/>
        <end position="75"/>
    </location>
</feature>
<evidence type="ECO:0000313" key="3">
    <source>
        <dbReference type="Proteomes" id="UP000312032"/>
    </source>
</evidence>
<proteinExistence type="predicted"/>
<organism evidence="2 3">
    <name type="scientific">Corynebacterium tapiri</name>
    <dbReference type="NCBI Taxonomy" id="1448266"/>
    <lineage>
        <taxon>Bacteria</taxon>
        <taxon>Bacillati</taxon>
        <taxon>Actinomycetota</taxon>
        <taxon>Actinomycetes</taxon>
        <taxon>Mycobacteriales</taxon>
        <taxon>Corynebacteriaceae</taxon>
        <taxon>Corynebacterium</taxon>
    </lineage>
</organism>
<evidence type="ECO:0000256" key="1">
    <source>
        <dbReference type="SAM" id="Phobius"/>
    </source>
</evidence>
<name>A0A5C4U5S0_9CORY</name>
<feature type="transmembrane region" description="Helical" evidence="1">
    <location>
        <begin position="169"/>
        <end position="200"/>
    </location>
</feature>
<keyword evidence="3" id="KW-1185">Reference proteome</keyword>
<dbReference type="EMBL" id="VDHJ01000005">
    <property type="protein sequence ID" value="TNL98557.1"/>
    <property type="molecule type" value="Genomic_DNA"/>
</dbReference>
<keyword evidence="1" id="KW-1133">Transmembrane helix</keyword>
<feature type="transmembrane region" description="Helical" evidence="1">
    <location>
        <begin position="139"/>
        <end position="157"/>
    </location>
</feature>
<keyword evidence="1" id="KW-0472">Membrane</keyword>
<accession>A0A5C4U5S0</accession>
<dbReference type="RefSeq" id="WP_139465402.1">
    <property type="nucleotide sequence ID" value="NZ_VDHJ01000005.1"/>
</dbReference>
<dbReference type="Proteomes" id="UP000312032">
    <property type="component" value="Unassembled WGS sequence"/>
</dbReference>
<comment type="caution">
    <text evidence="2">The sequence shown here is derived from an EMBL/GenBank/DDBJ whole genome shotgun (WGS) entry which is preliminary data.</text>
</comment>
<feature type="transmembrane region" description="Helical" evidence="1">
    <location>
        <begin position="81"/>
        <end position="103"/>
    </location>
</feature>
<dbReference type="AlphaFoldDB" id="A0A5C4U5S0"/>
<reference evidence="2 3" key="1">
    <citation type="submission" date="2019-06" db="EMBL/GenBank/DDBJ databases">
        <authorList>
            <person name="Li J."/>
        </authorList>
    </citation>
    <scope>NUCLEOTIDE SEQUENCE [LARGE SCALE GENOMIC DNA]</scope>
    <source>
        <strain evidence="2 3">LMG 28165</strain>
    </source>
</reference>
<gene>
    <name evidence="2" type="ORF">FHE74_04985</name>
</gene>
<feature type="transmembrane region" description="Helical" evidence="1">
    <location>
        <begin position="115"/>
        <end position="133"/>
    </location>
</feature>
<keyword evidence="1" id="KW-0812">Transmembrane</keyword>
<evidence type="ECO:0000313" key="2">
    <source>
        <dbReference type="EMBL" id="TNL98557.1"/>
    </source>
</evidence>
<protein>
    <submittedName>
        <fullName evidence="2">Uncharacterized protein</fullName>
    </submittedName>
</protein>